<sequence>MRRSNRERIVLGALEVAAREGYDRLTFEAVAEHTGLTRGGVVYHFRNRESLIEAIADHLLDQWTTEALDTLGKPFEAATRAERIRALVRSVVDGSILPGELAFMISGRPEAARLLTAWETFQAEWVGDPETLTPMQRIALLAVDGYWTSKASGTTSSHPTDHETLELLIGLAVGTGGEPQTPAQER</sequence>
<accession>A0A3S4R9R8</accession>
<dbReference type="GO" id="GO:0003700">
    <property type="term" value="F:DNA-binding transcription factor activity"/>
    <property type="evidence" value="ECO:0007669"/>
    <property type="project" value="TreeGrafter"/>
</dbReference>
<dbReference type="AlphaFoldDB" id="A0A3S4R9R8"/>
<evidence type="ECO:0000313" key="7">
    <source>
        <dbReference type="Proteomes" id="UP000266895"/>
    </source>
</evidence>
<name>A0A3S4R9R8_9ACTO</name>
<protein>
    <submittedName>
        <fullName evidence="6">Transcriptional regulator BetI</fullName>
    </submittedName>
</protein>
<dbReference type="InterPro" id="IPR001647">
    <property type="entry name" value="HTH_TetR"/>
</dbReference>
<dbReference type="Gene3D" id="1.10.357.10">
    <property type="entry name" value="Tetracycline Repressor, domain 2"/>
    <property type="match status" value="1"/>
</dbReference>
<evidence type="ECO:0000259" key="5">
    <source>
        <dbReference type="PROSITE" id="PS50977"/>
    </source>
</evidence>
<dbReference type="PROSITE" id="PS50977">
    <property type="entry name" value="HTH_TETR_2"/>
    <property type="match status" value="1"/>
</dbReference>
<evidence type="ECO:0000256" key="3">
    <source>
        <dbReference type="ARBA" id="ARBA00023163"/>
    </source>
</evidence>
<feature type="DNA-binding region" description="H-T-H motif" evidence="4">
    <location>
        <begin position="26"/>
        <end position="45"/>
    </location>
</feature>
<keyword evidence="2 4" id="KW-0238">DNA-binding</keyword>
<dbReference type="SUPFAM" id="SSF46689">
    <property type="entry name" value="Homeodomain-like"/>
    <property type="match status" value="1"/>
</dbReference>
<dbReference type="PRINTS" id="PR00455">
    <property type="entry name" value="HTHTETR"/>
</dbReference>
<dbReference type="PANTHER" id="PTHR30055:SF234">
    <property type="entry name" value="HTH-TYPE TRANSCRIPTIONAL REGULATOR BETI"/>
    <property type="match status" value="1"/>
</dbReference>
<keyword evidence="3" id="KW-0804">Transcription</keyword>
<dbReference type="PANTHER" id="PTHR30055">
    <property type="entry name" value="HTH-TYPE TRANSCRIPTIONAL REGULATOR RUTR"/>
    <property type="match status" value="1"/>
</dbReference>
<dbReference type="RefSeq" id="WP_126381700.1">
    <property type="nucleotide sequence ID" value="NZ_LR134350.1"/>
</dbReference>
<evidence type="ECO:0000313" key="6">
    <source>
        <dbReference type="EMBL" id="VEG26348.1"/>
    </source>
</evidence>
<evidence type="ECO:0000256" key="4">
    <source>
        <dbReference type="PROSITE-ProRule" id="PRU00335"/>
    </source>
</evidence>
<dbReference type="OrthoDB" id="9806334at2"/>
<dbReference type="KEGG" id="ahw:NCTC11636_00480"/>
<dbReference type="Proteomes" id="UP000266895">
    <property type="component" value="Chromosome"/>
</dbReference>
<evidence type="ECO:0000256" key="1">
    <source>
        <dbReference type="ARBA" id="ARBA00023015"/>
    </source>
</evidence>
<proteinExistence type="predicted"/>
<feature type="domain" description="HTH tetR-type" evidence="5">
    <location>
        <begin position="3"/>
        <end position="63"/>
    </location>
</feature>
<keyword evidence="1" id="KW-0805">Transcription regulation</keyword>
<dbReference type="Pfam" id="PF00440">
    <property type="entry name" value="TetR_N"/>
    <property type="match status" value="1"/>
</dbReference>
<organism evidence="6 7">
    <name type="scientific">Actinomyces howellii</name>
    <dbReference type="NCBI Taxonomy" id="52771"/>
    <lineage>
        <taxon>Bacteria</taxon>
        <taxon>Bacillati</taxon>
        <taxon>Actinomycetota</taxon>
        <taxon>Actinomycetes</taxon>
        <taxon>Actinomycetales</taxon>
        <taxon>Actinomycetaceae</taxon>
        <taxon>Actinomyces</taxon>
    </lineage>
</organism>
<evidence type="ECO:0000256" key="2">
    <source>
        <dbReference type="ARBA" id="ARBA00023125"/>
    </source>
</evidence>
<gene>
    <name evidence="6" type="ORF">NCTC11636_00480</name>
</gene>
<dbReference type="GO" id="GO:0000976">
    <property type="term" value="F:transcription cis-regulatory region binding"/>
    <property type="evidence" value="ECO:0007669"/>
    <property type="project" value="TreeGrafter"/>
</dbReference>
<keyword evidence="7" id="KW-1185">Reference proteome</keyword>
<reference evidence="6 7" key="1">
    <citation type="submission" date="2018-12" db="EMBL/GenBank/DDBJ databases">
        <authorList>
            <consortium name="Pathogen Informatics"/>
        </authorList>
    </citation>
    <scope>NUCLEOTIDE SEQUENCE [LARGE SCALE GENOMIC DNA]</scope>
    <source>
        <strain evidence="6 7">NCTC11636</strain>
    </source>
</reference>
<dbReference type="InterPro" id="IPR050109">
    <property type="entry name" value="HTH-type_TetR-like_transc_reg"/>
</dbReference>
<dbReference type="InterPro" id="IPR009057">
    <property type="entry name" value="Homeodomain-like_sf"/>
</dbReference>
<dbReference type="EMBL" id="LR134350">
    <property type="protein sequence ID" value="VEG26348.1"/>
    <property type="molecule type" value="Genomic_DNA"/>
</dbReference>